<evidence type="ECO:0000256" key="16">
    <source>
        <dbReference type="ARBA" id="ARBA00093567"/>
    </source>
</evidence>
<dbReference type="GO" id="GO:0047127">
    <property type="term" value="F:thiomorpholine-carboxylate dehydrogenase activity"/>
    <property type="evidence" value="ECO:0007669"/>
    <property type="project" value="UniProtKB-EC"/>
</dbReference>
<evidence type="ECO:0000256" key="6">
    <source>
        <dbReference type="ARBA" id="ARBA00093190"/>
    </source>
</evidence>
<sequence length="690" mass="79262">MAADAEPLEIILHLPLLCEDKNVPYVFVRSKQALGRACGVSRPVIATSVTVKEGSQLKPQIHYDELIPRLEDVLGKFSRGDSSEVVQPVRSVIPIHNHSGFLGLMPAYIADEDTLCTKMVAFYKRQGKLNLPSTQATVLLFNPEYGNVTAVMDGSDITHKRTAAMSAISAKLLMSAQSDVLCILGCGHQAVSHYEIFTQLFSFKEVRVCSRRLETAERFVSGVQGPVKVFSSAEEAVRGADLIITVTNSSEPVLFGDWVKPGAHVAAVGACRPDWRELDDVLMRNAVIYVDSREGAAIESGDIIQSGAEVFAEIGEVLNGTRTALRNKTTVFKSLGERPESVVVLLSCCVPQPQIHRLSIYHHICRIVIKPGEKERQTQSERARERRKKSERARERRKKSERAIAERAKRESCERKESERRRSRATQKERLAEKERERASEREREEDKGIQKDERASTSERHRERASGERHRRSVQRETPERERASERHRRGASGERHRERARARRASDERHREESERARYQREASEQREDDRERESERETQRERASERETQSESERARDTARQERASGTKNVTSHRERASEREGTQRESDCERHRERASDTESERADQRARERHRERASDTSERARRASERHRERASESDTETESDERTQRASERHRERASERHERETQRASERETQRASEERTESAAR</sequence>
<gene>
    <name evidence="20" type="ORF">Baya_0560</name>
</gene>
<dbReference type="EC" id="1.5.1.25" evidence="3"/>
<name>A0A556TIL3_BAGYA</name>
<proteinExistence type="inferred from homology"/>
<feature type="compositionally biased region" description="Basic and acidic residues" evidence="19">
    <location>
        <begin position="647"/>
        <end position="690"/>
    </location>
</feature>
<comment type="catalytic activity">
    <reaction evidence="12">
        <text>(S)-cystathionine ketimine + NADH + 2 H(+) = (3R,5S)-2,3,5,6,7-pentahydro-1,4-thiazepine-3,5-dicarboxylate + NAD(+)</text>
        <dbReference type="Rhea" id="RHEA:68032"/>
        <dbReference type="ChEBI" id="CHEBI:15378"/>
        <dbReference type="ChEBI" id="CHEBI:57540"/>
        <dbReference type="ChEBI" id="CHEBI:57945"/>
        <dbReference type="ChEBI" id="CHEBI:176808"/>
        <dbReference type="ChEBI" id="CHEBI:176810"/>
    </reaction>
    <physiologicalReaction direction="left-to-right" evidence="12">
        <dbReference type="Rhea" id="RHEA:68033"/>
    </physiologicalReaction>
</comment>
<evidence type="ECO:0000256" key="19">
    <source>
        <dbReference type="SAM" id="MobiDB-lite"/>
    </source>
</evidence>
<evidence type="ECO:0000256" key="1">
    <source>
        <dbReference type="ARBA" id="ARBA00007337"/>
    </source>
</evidence>
<comment type="catalytic activity">
    <reaction evidence="10">
        <text>(S)-cystathionine ketimine + NADPH + 2 H(+) = (3R,5S)-2,3,5,6,7-pentahydro-1,4-thiazepine-3,5-dicarboxylate + NADP(+)</text>
        <dbReference type="Rhea" id="RHEA:68036"/>
        <dbReference type="ChEBI" id="CHEBI:15378"/>
        <dbReference type="ChEBI" id="CHEBI:57783"/>
        <dbReference type="ChEBI" id="CHEBI:58349"/>
        <dbReference type="ChEBI" id="CHEBI:176808"/>
        <dbReference type="ChEBI" id="CHEBI:176810"/>
    </reaction>
    <physiologicalReaction direction="left-to-right" evidence="10">
        <dbReference type="Rhea" id="RHEA:68037"/>
    </physiologicalReaction>
</comment>
<dbReference type="InterPro" id="IPR004037">
    <property type="entry name" value="Ribosomal_eL8-like_CS"/>
</dbReference>
<evidence type="ECO:0000256" key="3">
    <source>
        <dbReference type="ARBA" id="ARBA00012883"/>
    </source>
</evidence>
<comment type="catalytic activity">
    <reaction evidence="13">
        <text>(3R)-1,4-thiomorpholine-3-carboxylate + NADP(+) = 3,4-dehydrothiomorpholine-3-carboxylate + NADPH + 2 H(+)</text>
        <dbReference type="Rhea" id="RHEA:12500"/>
        <dbReference type="ChEBI" id="CHEBI:15378"/>
        <dbReference type="ChEBI" id="CHEBI:57783"/>
        <dbReference type="ChEBI" id="CHEBI:58349"/>
        <dbReference type="ChEBI" id="CHEBI:58517"/>
        <dbReference type="ChEBI" id="CHEBI:176873"/>
        <dbReference type="EC" id="1.5.1.25"/>
    </reaction>
    <physiologicalReaction direction="right-to-left" evidence="13">
        <dbReference type="Rhea" id="RHEA:12502"/>
    </physiologicalReaction>
</comment>
<evidence type="ECO:0000256" key="9">
    <source>
        <dbReference type="ARBA" id="ARBA00093226"/>
    </source>
</evidence>
<evidence type="ECO:0000256" key="18">
    <source>
        <dbReference type="ARBA" id="ARBA00093650"/>
    </source>
</evidence>
<dbReference type="InterPro" id="IPR036291">
    <property type="entry name" value="NAD(P)-bd_dom_sf"/>
</dbReference>
<comment type="catalytic activity">
    <reaction evidence="7">
        <text>Delta(2)-thiazoline-2-carboxylate + NADPH + 2 H(+) = L-thiazolidine-2-carboxylate + NADP(+)</text>
        <dbReference type="Rhea" id="RHEA:68072"/>
        <dbReference type="ChEBI" id="CHEBI:15378"/>
        <dbReference type="ChEBI" id="CHEBI:57783"/>
        <dbReference type="ChEBI" id="CHEBI:58349"/>
        <dbReference type="ChEBI" id="CHEBI:176895"/>
        <dbReference type="ChEBI" id="CHEBI:176896"/>
    </reaction>
    <physiologicalReaction direction="left-to-right" evidence="7">
        <dbReference type="Rhea" id="RHEA:68073"/>
    </physiologicalReaction>
</comment>
<comment type="similarity">
    <text evidence="2">Belongs to the ornithine cyclodeaminase/mu-crystallin family.</text>
</comment>
<dbReference type="AlphaFoldDB" id="A0A556TIL3"/>
<comment type="catalytic activity">
    <reaction evidence="15">
        <text>L-pipecolate + NADP(+) = Delta(1)-piperideine-2-carboxylate + NADPH + H(+)</text>
        <dbReference type="Rhea" id="RHEA:12524"/>
        <dbReference type="ChEBI" id="CHEBI:15378"/>
        <dbReference type="ChEBI" id="CHEBI:57783"/>
        <dbReference type="ChEBI" id="CHEBI:58349"/>
        <dbReference type="ChEBI" id="CHEBI:61185"/>
        <dbReference type="ChEBI" id="CHEBI:77631"/>
        <dbReference type="EC" id="1.5.1.1"/>
    </reaction>
    <physiologicalReaction direction="right-to-left" evidence="15">
        <dbReference type="Rhea" id="RHEA:12526"/>
    </physiologicalReaction>
</comment>
<dbReference type="PROSITE" id="PS01082">
    <property type="entry name" value="RIBOSOMAL_L7AE"/>
    <property type="match status" value="1"/>
</dbReference>
<evidence type="ECO:0000256" key="15">
    <source>
        <dbReference type="ARBA" id="ARBA00093273"/>
    </source>
</evidence>
<dbReference type="Gene3D" id="3.30.1780.10">
    <property type="entry name" value="ornithine cyclodeaminase, domain 1"/>
    <property type="match status" value="1"/>
</dbReference>
<evidence type="ECO:0000256" key="8">
    <source>
        <dbReference type="ARBA" id="ARBA00093203"/>
    </source>
</evidence>
<dbReference type="InterPro" id="IPR023401">
    <property type="entry name" value="ODC_N"/>
</dbReference>
<protein>
    <recommendedName>
        <fullName evidence="4">Ketimine reductase mu-crystallin</fullName>
        <ecNumber evidence="17">1.5.1.1</ecNumber>
        <ecNumber evidence="3">1.5.1.25</ecNumber>
    </recommendedName>
    <alternativeName>
        <fullName evidence="18">1-piperideine-2-carboxylate/1-pyrroline-2-carboxylate reductase</fullName>
    </alternativeName>
    <alternativeName>
        <fullName evidence="5">NADP-regulated thyroid-hormone-binding protein</fullName>
    </alternativeName>
</protein>
<dbReference type="InterPro" id="IPR018492">
    <property type="entry name" value="Ribosomal_eL8/Nhp2"/>
</dbReference>
<dbReference type="PRINTS" id="PR00881">
    <property type="entry name" value="L7ARS6FAMILY"/>
</dbReference>
<dbReference type="GO" id="GO:0005737">
    <property type="term" value="C:cytoplasm"/>
    <property type="evidence" value="ECO:0007669"/>
    <property type="project" value="TreeGrafter"/>
</dbReference>
<dbReference type="InterPro" id="IPR029064">
    <property type="entry name" value="Ribosomal_eL30-like_sf"/>
</dbReference>
<dbReference type="SUPFAM" id="SSF51735">
    <property type="entry name" value="NAD(P)-binding Rossmann-fold domains"/>
    <property type="match status" value="1"/>
</dbReference>
<comment type="subunit">
    <text evidence="16">Homodimer. Binds the thyroid hormone triiodothyronine (T3); T3 binding inhibits enzymatic activity.</text>
</comment>
<dbReference type="FunFam" id="3.40.50.720:FF:000241">
    <property type="entry name" value="ketimine reductase mu-crystallin"/>
    <property type="match status" value="1"/>
</dbReference>
<dbReference type="EC" id="1.5.1.1" evidence="17"/>
<keyword evidence="21" id="KW-1185">Reference proteome</keyword>
<comment type="catalytic activity">
    <reaction evidence="6">
        <text>L-pipecolate + NAD(+) = Delta(1)-piperideine-2-carboxylate + NADH + H(+)</text>
        <dbReference type="Rhea" id="RHEA:30807"/>
        <dbReference type="ChEBI" id="CHEBI:15378"/>
        <dbReference type="ChEBI" id="CHEBI:57540"/>
        <dbReference type="ChEBI" id="CHEBI:57945"/>
        <dbReference type="ChEBI" id="CHEBI:61185"/>
        <dbReference type="ChEBI" id="CHEBI:77631"/>
        <dbReference type="EC" id="1.5.1.1"/>
    </reaction>
    <physiologicalReaction direction="right-to-left" evidence="6">
        <dbReference type="Rhea" id="RHEA:30809"/>
    </physiologicalReaction>
</comment>
<feature type="region of interest" description="Disordered" evidence="19">
    <location>
        <begin position="373"/>
        <end position="690"/>
    </location>
</feature>
<evidence type="ECO:0000256" key="7">
    <source>
        <dbReference type="ARBA" id="ARBA00093197"/>
    </source>
</evidence>
<evidence type="ECO:0000256" key="17">
    <source>
        <dbReference type="ARBA" id="ARBA00093598"/>
    </source>
</evidence>
<dbReference type="EMBL" id="VCAZ01000002">
    <property type="protein sequence ID" value="TSK14577.1"/>
    <property type="molecule type" value="Genomic_DNA"/>
</dbReference>
<accession>A0A556TIL3</accession>
<dbReference type="GO" id="GO:0070324">
    <property type="term" value="F:thyroid hormone binding"/>
    <property type="evidence" value="ECO:0007669"/>
    <property type="project" value="TreeGrafter"/>
</dbReference>
<comment type="caution">
    <text evidence="20">The sequence shown here is derived from an EMBL/GenBank/DDBJ whole genome shotgun (WGS) entry which is preliminary data.</text>
</comment>
<evidence type="ECO:0000256" key="13">
    <source>
        <dbReference type="ARBA" id="ARBA00093263"/>
    </source>
</evidence>
<evidence type="ECO:0000256" key="4">
    <source>
        <dbReference type="ARBA" id="ARBA00015173"/>
    </source>
</evidence>
<comment type="catalytic activity">
    <reaction evidence="8">
        <text>L-proline + NADP(+) = 1-pyrroline-2-carboxylate + NADPH + H(+)</text>
        <dbReference type="Rhea" id="RHEA:20317"/>
        <dbReference type="ChEBI" id="CHEBI:15378"/>
        <dbReference type="ChEBI" id="CHEBI:39785"/>
        <dbReference type="ChEBI" id="CHEBI:57783"/>
        <dbReference type="ChEBI" id="CHEBI:58349"/>
        <dbReference type="ChEBI" id="CHEBI:60039"/>
        <dbReference type="EC" id="1.5.1.1"/>
    </reaction>
    <physiologicalReaction direction="right-to-left" evidence="8">
        <dbReference type="Rhea" id="RHEA:20319"/>
    </physiologicalReaction>
</comment>
<evidence type="ECO:0000256" key="5">
    <source>
        <dbReference type="ARBA" id="ARBA00033420"/>
    </source>
</evidence>
<dbReference type="GO" id="GO:0050241">
    <property type="term" value="F:pyrroline-2-carboxylate reductase activity"/>
    <property type="evidence" value="ECO:0007669"/>
    <property type="project" value="UniProtKB-EC"/>
</dbReference>
<evidence type="ECO:0000256" key="11">
    <source>
        <dbReference type="ARBA" id="ARBA00093248"/>
    </source>
</evidence>
<feature type="compositionally biased region" description="Basic and acidic residues" evidence="19">
    <location>
        <begin position="373"/>
        <end position="384"/>
    </location>
</feature>
<feature type="compositionally biased region" description="Basic and acidic residues" evidence="19">
    <location>
        <begin position="401"/>
        <end position="486"/>
    </location>
</feature>
<dbReference type="OrthoDB" id="41492at2759"/>
<evidence type="ECO:0000313" key="21">
    <source>
        <dbReference type="Proteomes" id="UP000319801"/>
    </source>
</evidence>
<evidence type="ECO:0000313" key="20">
    <source>
        <dbReference type="EMBL" id="TSK14577.1"/>
    </source>
</evidence>
<dbReference type="Gene3D" id="3.30.1330.30">
    <property type="match status" value="1"/>
</dbReference>
<dbReference type="Pfam" id="PF02423">
    <property type="entry name" value="OCD_Mu_crystall"/>
    <property type="match status" value="1"/>
</dbReference>
<dbReference type="GO" id="GO:0042403">
    <property type="term" value="P:thyroid hormone metabolic process"/>
    <property type="evidence" value="ECO:0007669"/>
    <property type="project" value="TreeGrafter"/>
</dbReference>
<dbReference type="SUPFAM" id="SSF55315">
    <property type="entry name" value="L30e-like"/>
    <property type="match status" value="1"/>
</dbReference>
<comment type="similarity">
    <text evidence="1">Belongs to the eukaryotic ribosomal protein eL8 family.</text>
</comment>
<comment type="catalytic activity">
    <reaction evidence="11">
        <text>(R)-lanthionine ketimine + NADPH + 2 H(+) = (3R,5R)-1,4-thiomorpholine-3,5-dicarboxylate + NADP(+)</text>
        <dbReference type="Rhea" id="RHEA:68040"/>
        <dbReference type="ChEBI" id="CHEBI:15378"/>
        <dbReference type="ChEBI" id="CHEBI:57783"/>
        <dbReference type="ChEBI" id="CHEBI:58349"/>
        <dbReference type="ChEBI" id="CHEBI:176891"/>
        <dbReference type="ChEBI" id="CHEBI:176892"/>
    </reaction>
    <physiologicalReaction direction="left-to-right" evidence="11">
        <dbReference type="Rhea" id="RHEA:68041"/>
    </physiologicalReaction>
</comment>
<evidence type="ECO:0000256" key="10">
    <source>
        <dbReference type="ARBA" id="ARBA00093227"/>
    </source>
</evidence>
<dbReference type="PANTHER" id="PTHR13812">
    <property type="entry name" value="KETIMINE REDUCTASE MU-CRYSTALLIN"/>
    <property type="match status" value="1"/>
</dbReference>
<comment type="catalytic activity">
    <reaction evidence="9">
        <text>(3R)-1,4-thiomorpholine-3-carboxylate + NAD(+) = 3,4-dehydrothiomorpholine-3-carboxylate + NADH + 2 H(+)</text>
        <dbReference type="Rhea" id="RHEA:12504"/>
        <dbReference type="ChEBI" id="CHEBI:15378"/>
        <dbReference type="ChEBI" id="CHEBI:57540"/>
        <dbReference type="ChEBI" id="CHEBI:57945"/>
        <dbReference type="ChEBI" id="CHEBI:58517"/>
        <dbReference type="ChEBI" id="CHEBI:176873"/>
        <dbReference type="EC" id="1.5.1.25"/>
    </reaction>
    <physiologicalReaction direction="right-to-left" evidence="9">
        <dbReference type="Rhea" id="RHEA:12506"/>
    </physiologicalReaction>
</comment>
<feature type="compositionally biased region" description="Basic and acidic residues" evidence="19">
    <location>
        <begin position="575"/>
        <end position="639"/>
    </location>
</feature>
<dbReference type="Proteomes" id="UP000319801">
    <property type="component" value="Unassembled WGS sequence"/>
</dbReference>
<dbReference type="GO" id="GO:1990904">
    <property type="term" value="C:ribonucleoprotein complex"/>
    <property type="evidence" value="ECO:0007669"/>
    <property type="project" value="UniProtKB-KW"/>
</dbReference>
<dbReference type="InterPro" id="IPR003462">
    <property type="entry name" value="ODC_Mu_crystall"/>
</dbReference>
<organism evidence="20 21">
    <name type="scientific">Bagarius yarrelli</name>
    <name type="common">Goonch</name>
    <name type="synonym">Bagrus yarrelli</name>
    <dbReference type="NCBI Taxonomy" id="175774"/>
    <lineage>
        <taxon>Eukaryota</taxon>
        <taxon>Metazoa</taxon>
        <taxon>Chordata</taxon>
        <taxon>Craniata</taxon>
        <taxon>Vertebrata</taxon>
        <taxon>Euteleostomi</taxon>
        <taxon>Actinopterygii</taxon>
        <taxon>Neopterygii</taxon>
        <taxon>Teleostei</taxon>
        <taxon>Ostariophysi</taxon>
        <taxon>Siluriformes</taxon>
        <taxon>Sisoridae</taxon>
        <taxon>Sisorinae</taxon>
        <taxon>Bagarius</taxon>
    </lineage>
</organism>
<dbReference type="PANTHER" id="PTHR13812:SF19">
    <property type="entry name" value="KETIMINE REDUCTASE MU-CRYSTALLIN"/>
    <property type="match status" value="1"/>
</dbReference>
<feature type="compositionally biased region" description="Basic and acidic residues" evidence="19">
    <location>
        <begin position="506"/>
        <end position="568"/>
    </location>
</feature>
<evidence type="ECO:0000256" key="2">
    <source>
        <dbReference type="ARBA" id="ARBA00008903"/>
    </source>
</evidence>
<comment type="catalytic activity">
    <reaction evidence="14">
        <text>L-proline + NAD(+) = 1-pyrroline-2-carboxylate + NADH + H(+)</text>
        <dbReference type="Rhea" id="RHEA:20321"/>
        <dbReference type="ChEBI" id="CHEBI:15378"/>
        <dbReference type="ChEBI" id="CHEBI:39785"/>
        <dbReference type="ChEBI" id="CHEBI:57540"/>
        <dbReference type="ChEBI" id="CHEBI:57945"/>
        <dbReference type="ChEBI" id="CHEBI:60039"/>
        <dbReference type="EC" id="1.5.1.1"/>
    </reaction>
    <physiologicalReaction direction="right-to-left" evidence="14">
        <dbReference type="Rhea" id="RHEA:20323"/>
    </physiologicalReaction>
</comment>
<dbReference type="Gene3D" id="3.40.50.720">
    <property type="entry name" value="NAD(P)-binding Rossmann-like Domain"/>
    <property type="match status" value="1"/>
</dbReference>
<dbReference type="GO" id="GO:0042254">
    <property type="term" value="P:ribosome biogenesis"/>
    <property type="evidence" value="ECO:0007669"/>
    <property type="project" value="InterPro"/>
</dbReference>
<reference evidence="20 21" key="1">
    <citation type="journal article" date="2019" name="Genome Biol. Evol.">
        <title>Whole-Genome Sequencing of the Giant Devil Catfish, Bagarius yarrelli.</title>
        <authorList>
            <person name="Jiang W."/>
            <person name="Lv Y."/>
            <person name="Cheng L."/>
            <person name="Yang K."/>
            <person name="Chao B."/>
            <person name="Wang X."/>
            <person name="Li Y."/>
            <person name="Pan X."/>
            <person name="You X."/>
            <person name="Zhang Y."/>
            <person name="Yang J."/>
            <person name="Li J."/>
            <person name="Zhang X."/>
            <person name="Liu S."/>
            <person name="Sun C."/>
            <person name="Yang J."/>
            <person name="Shi Q."/>
        </authorList>
    </citation>
    <scope>NUCLEOTIDE SEQUENCE [LARGE SCALE GENOMIC DNA]</scope>
    <source>
        <strain evidence="20">JWS20170419001</strain>
        <tissue evidence="20">Muscle</tissue>
    </source>
</reference>
<evidence type="ECO:0000256" key="12">
    <source>
        <dbReference type="ARBA" id="ARBA00093250"/>
    </source>
</evidence>
<feature type="compositionally biased region" description="Basic residues" evidence="19">
    <location>
        <begin position="385"/>
        <end position="400"/>
    </location>
</feature>
<evidence type="ECO:0000256" key="14">
    <source>
        <dbReference type="ARBA" id="ARBA00093264"/>
    </source>
</evidence>